<dbReference type="InterPro" id="IPR013151">
    <property type="entry name" value="Immunoglobulin_dom"/>
</dbReference>
<dbReference type="InterPro" id="IPR008266">
    <property type="entry name" value="Tyr_kinase_AS"/>
</dbReference>
<evidence type="ECO:0000256" key="2">
    <source>
        <dbReference type="ARBA" id="ARBA00011902"/>
    </source>
</evidence>
<name>A0ABP0H0F0_CLALP</name>
<dbReference type="Gene3D" id="1.10.510.10">
    <property type="entry name" value="Transferase(Phosphotransferase) domain 1"/>
    <property type="match status" value="1"/>
</dbReference>
<dbReference type="Gene3D" id="3.30.200.20">
    <property type="entry name" value="Phosphorylase Kinase, domain 1"/>
    <property type="match status" value="1"/>
</dbReference>
<dbReference type="Pfam" id="PF07714">
    <property type="entry name" value="PK_Tyr_Ser-Thr"/>
    <property type="match status" value="1"/>
</dbReference>
<dbReference type="SMART" id="SM00409">
    <property type="entry name" value="IG"/>
    <property type="match status" value="1"/>
</dbReference>
<dbReference type="PROSITE" id="PS00109">
    <property type="entry name" value="PROTEIN_KINASE_TYR"/>
    <property type="match status" value="1"/>
</dbReference>
<keyword evidence="8" id="KW-0808">Transferase</keyword>
<evidence type="ECO:0000256" key="12">
    <source>
        <dbReference type="ARBA" id="ARBA00023319"/>
    </source>
</evidence>
<dbReference type="Proteomes" id="UP001642483">
    <property type="component" value="Unassembled WGS sequence"/>
</dbReference>
<dbReference type="InterPro" id="IPR001245">
    <property type="entry name" value="Ser-Thr/Tyr_kinase_cat_dom"/>
</dbReference>
<accession>A0ABP0H0F0</accession>
<keyword evidence="9" id="KW-1015">Disulfide bond</keyword>
<dbReference type="PANTHER" id="PTHR24416">
    <property type="entry name" value="TYROSINE-PROTEIN KINASE RECEPTOR"/>
    <property type="match status" value="1"/>
</dbReference>
<evidence type="ECO:0000259" key="16">
    <source>
        <dbReference type="PROSITE" id="PS50011"/>
    </source>
</evidence>
<dbReference type="EMBL" id="CAWYQH010000163">
    <property type="protein sequence ID" value="CAK8696721.1"/>
    <property type="molecule type" value="Genomic_DNA"/>
</dbReference>
<dbReference type="EC" id="2.7.10.1" evidence="2"/>
<keyword evidence="12" id="KW-0393">Immunoglobulin domain</keyword>
<dbReference type="PROSITE" id="PS50835">
    <property type="entry name" value="IG_LIKE"/>
    <property type="match status" value="1"/>
</dbReference>
<dbReference type="PROSITE" id="PS00107">
    <property type="entry name" value="PROTEIN_KINASE_ATP"/>
    <property type="match status" value="1"/>
</dbReference>
<feature type="signal peptide" evidence="15">
    <location>
        <begin position="1"/>
        <end position="20"/>
    </location>
</feature>
<keyword evidence="3" id="KW-0597">Phosphoprotein</keyword>
<feature type="chain" id="PRO_5045430577" description="receptor protein-tyrosine kinase" evidence="15">
    <location>
        <begin position="21"/>
        <end position="682"/>
    </location>
</feature>
<feature type="binding site" evidence="14">
    <location>
        <position position="334"/>
    </location>
    <ligand>
        <name>ATP</name>
        <dbReference type="ChEBI" id="CHEBI:30616"/>
    </ligand>
</feature>
<evidence type="ECO:0000256" key="10">
    <source>
        <dbReference type="ARBA" id="ARBA00023170"/>
    </source>
</evidence>
<dbReference type="SMART" id="SM00219">
    <property type="entry name" value="TyrKc"/>
    <property type="match status" value="1"/>
</dbReference>
<proteinExistence type="predicted"/>
<keyword evidence="19" id="KW-1185">Reference proteome</keyword>
<dbReference type="InterPro" id="IPR003599">
    <property type="entry name" value="Ig_sub"/>
</dbReference>
<evidence type="ECO:0000256" key="15">
    <source>
        <dbReference type="SAM" id="SignalP"/>
    </source>
</evidence>
<keyword evidence="15" id="KW-0732">Signal</keyword>
<dbReference type="PROSITE" id="PS50011">
    <property type="entry name" value="PROTEIN_KINASE_DOM"/>
    <property type="match status" value="1"/>
</dbReference>
<dbReference type="InterPro" id="IPR036179">
    <property type="entry name" value="Ig-like_dom_sf"/>
</dbReference>
<reference evidence="18 19" key="1">
    <citation type="submission" date="2024-02" db="EMBL/GenBank/DDBJ databases">
        <authorList>
            <person name="Daric V."/>
            <person name="Darras S."/>
        </authorList>
    </citation>
    <scope>NUCLEOTIDE SEQUENCE [LARGE SCALE GENOMIC DNA]</scope>
</reference>
<evidence type="ECO:0000256" key="4">
    <source>
        <dbReference type="ARBA" id="ARBA00022692"/>
    </source>
</evidence>
<dbReference type="SUPFAM" id="SSF56112">
    <property type="entry name" value="Protein kinase-like (PK-like)"/>
    <property type="match status" value="1"/>
</dbReference>
<evidence type="ECO:0000256" key="8">
    <source>
        <dbReference type="ARBA" id="ARBA00023137"/>
    </source>
</evidence>
<dbReference type="InterPro" id="IPR000719">
    <property type="entry name" value="Prot_kinase_dom"/>
</dbReference>
<dbReference type="InterPro" id="IPR017441">
    <property type="entry name" value="Protein_kinase_ATP_BS"/>
</dbReference>
<evidence type="ECO:0000256" key="6">
    <source>
        <dbReference type="ARBA" id="ARBA00022989"/>
    </source>
</evidence>
<dbReference type="Pfam" id="PF00047">
    <property type="entry name" value="ig"/>
    <property type="match status" value="1"/>
</dbReference>
<keyword evidence="8" id="KW-0418">Kinase</keyword>
<keyword evidence="8" id="KW-0829">Tyrosine-protein kinase</keyword>
<keyword evidence="4" id="KW-0812">Transmembrane</keyword>
<evidence type="ECO:0000256" key="3">
    <source>
        <dbReference type="ARBA" id="ARBA00022553"/>
    </source>
</evidence>
<keyword evidence="7" id="KW-0472">Membrane</keyword>
<evidence type="ECO:0000256" key="13">
    <source>
        <dbReference type="ARBA" id="ARBA00051243"/>
    </source>
</evidence>
<dbReference type="InterPro" id="IPR007110">
    <property type="entry name" value="Ig-like_dom"/>
</dbReference>
<sequence>MNLRKKIFLVCLFCFSVVYANYASNVSPRKMQSKFTRKAWPNDIFNRTLGQSATFRCSHIRFLDDPRYLPLLKMEWFKNKHKIQQRKKKIKIFGKSAKLSVEGIKLEVCNITEEDSGEYICKLSYQNMTTGFWHYILSMRSQLNVAVPVNASTLKTGTWTIESATATNFQTIISNDDDVGNVEKWKVLVVGAIFGTGGFLFITLLCWVLPVGCRTSLNSLGCRKNKPDKEGLSETEWRECLRKNHIPLNIERKDSGIEQEQEIDCMDEERYRLLFPFINDFEWKMLKDSHINRESVKCEVEHSMPIILGTGNFGHVYKGEISSRDGSKRLVAVKRLNDGYKPKELGHFLMEALTLLKAGSHRNVISLEGSILLDTLAGSNAEETLEKPPILLMELADAGNLKHFLQDRRLDFETANKCIIQITETTSNGDIMIGKNLWLKDLTSISRQIAMGMNHLASKKIVHRDLAARNVLLTSNKIVKIADFGLSKHMRNLQQLYYRIHEPEMTPAKWTAPEALCDNIYSLKSDVWSFGVLLWEIFSMGKQPYLGIPVSQLYTRLYRGYRLEQPDFATKATYALMKKCWVWDPKGRTDFSKLIDDFEETLLSVAQPYIDLAKRSDSAYSTISIGTPSDGSVPDSVFLNHGSTSSLKTNSCEEINDEKWEASEVEKQATTFTELLNPTYQV</sequence>
<comment type="catalytic activity">
    <reaction evidence="13">
        <text>L-tyrosyl-[protein] + ATP = O-phospho-L-tyrosyl-[protein] + ADP + H(+)</text>
        <dbReference type="Rhea" id="RHEA:10596"/>
        <dbReference type="Rhea" id="RHEA-COMP:10136"/>
        <dbReference type="Rhea" id="RHEA-COMP:20101"/>
        <dbReference type="ChEBI" id="CHEBI:15378"/>
        <dbReference type="ChEBI" id="CHEBI:30616"/>
        <dbReference type="ChEBI" id="CHEBI:46858"/>
        <dbReference type="ChEBI" id="CHEBI:61978"/>
        <dbReference type="ChEBI" id="CHEBI:456216"/>
        <dbReference type="EC" id="2.7.10.1"/>
    </reaction>
</comment>
<feature type="domain" description="Ig-like" evidence="17">
    <location>
        <begin position="28"/>
        <end position="131"/>
    </location>
</feature>
<comment type="subcellular location">
    <subcellularLocation>
        <location evidence="1">Membrane</location>
        <topology evidence="1">Single-pass type I membrane protein</topology>
    </subcellularLocation>
</comment>
<feature type="domain" description="Protein kinase" evidence="16">
    <location>
        <begin position="302"/>
        <end position="610"/>
    </location>
</feature>
<dbReference type="InterPro" id="IPR050122">
    <property type="entry name" value="RTK"/>
</dbReference>
<evidence type="ECO:0000259" key="17">
    <source>
        <dbReference type="PROSITE" id="PS50835"/>
    </source>
</evidence>
<evidence type="ECO:0000256" key="11">
    <source>
        <dbReference type="ARBA" id="ARBA00023180"/>
    </source>
</evidence>
<dbReference type="Gene3D" id="2.60.40.10">
    <property type="entry name" value="Immunoglobulins"/>
    <property type="match status" value="1"/>
</dbReference>
<dbReference type="CDD" id="cd00192">
    <property type="entry name" value="PTKc"/>
    <property type="match status" value="1"/>
</dbReference>
<evidence type="ECO:0000313" key="18">
    <source>
        <dbReference type="EMBL" id="CAK8696721.1"/>
    </source>
</evidence>
<evidence type="ECO:0000256" key="7">
    <source>
        <dbReference type="ARBA" id="ARBA00023136"/>
    </source>
</evidence>
<keyword evidence="5 14" id="KW-0067">ATP-binding</keyword>
<dbReference type="InterPro" id="IPR020635">
    <property type="entry name" value="Tyr_kinase_cat_dom"/>
</dbReference>
<comment type="caution">
    <text evidence="18">The sequence shown here is derived from an EMBL/GenBank/DDBJ whole genome shotgun (WGS) entry which is preliminary data.</text>
</comment>
<evidence type="ECO:0000256" key="14">
    <source>
        <dbReference type="PROSITE-ProRule" id="PRU10141"/>
    </source>
</evidence>
<keyword evidence="6" id="KW-1133">Transmembrane helix</keyword>
<evidence type="ECO:0000313" key="19">
    <source>
        <dbReference type="Proteomes" id="UP001642483"/>
    </source>
</evidence>
<dbReference type="PRINTS" id="PR00109">
    <property type="entry name" value="TYRKINASE"/>
</dbReference>
<gene>
    <name evidence="18" type="ORF">CVLEPA_LOCUS30052</name>
</gene>
<keyword evidence="11" id="KW-0325">Glycoprotein</keyword>
<dbReference type="PANTHER" id="PTHR24416:SF611">
    <property type="entry name" value="TYROSINE-PROTEIN KINASE TRANSMEMBRANE RECEPTOR ROR"/>
    <property type="match status" value="1"/>
</dbReference>
<keyword evidence="10" id="KW-0675">Receptor</keyword>
<protein>
    <recommendedName>
        <fullName evidence="2">receptor protein-tyrosine kinase</fullName>
        <ecNumber evidence="2">2.7.10.1</ecNumber>
    </recommendedName>
</protein>
<evidence type="ECO:0000256" key="9">
    <source>
        <dbReference type="ARBA" id="ARBA00023157"/>
    </source>
</evidence>
<organism evidence="18 19">
    <name type="scientific">Clavelina lepadiformis</name>
    <name type="common">Light-bulb sea squirt</name>
    <name type="synonym">Ascidia lepadiformis</name>
    <dbReference type="NCBI Taxonomy" id="159417"/>
    <lineage>
        <taxon>Eukaryota</taxon>
        <taxon>Metazoa</taxon>
        <taxon>Chordata</taxon>
        <taxon>Tunicata</taxon>
        <taxon>Ascidiacea</taxon>
        <taxon>Aplousobranchia</taxon>
        <taxon>Clavelinidae</taxon>
        <taxon>Clavelina</taxon>
    </lineage>
</organism>
<evidence type="ECO:0000256" key="1">
    <source>
        <dbReference type="ARBA" id="ARBA00004479"/>
    </source>
</evidence>
<dbReference type="InterPro" id="IPR011009">
    <property type="entry name" value="Kinase-like_dom_sf"/>
</dbReference>
<evidence type="ECO:0000256" key="5">
    <source>
        <dbReference type="ARBA" id="ARBA00022840"/>
    </source>
</evidence>
<dbReference type="InterPro" id="IPR013783">
    <property type="entry name" value="Ig-like_fold"/>
</dbReference>
<keyword evidence="14" id="KW-0547">Nucleotide-binding</keyword>
<dbReference type="SUPFAM" id="SSF48726">
    <property type="entry name" value="Immunoglobulin"/>
    <property type="match status" value="1"/>
</dbReference>